<protein>
    <submittedName>
        <fullName evidence="2">Uncharacterized protein</fullName>
    </submittedName>
</protein>
<dbReference type="AlphaFoldDB" id="F9G6K7"/>
<feature type="chain" id="PRO_5003390571" evidence="1">
    <location>
        <begin position="24"/>
        <end position="453"/>
    </location>
</feature>
<gene>
    <name evidence="2" type="ORF">FOXB_14289</name>
</gene>
<name>F9G6K7_FUSOF</name>
<organism evidence="2">
    <name type="scientific">Fusarium oxysporum (strain Fo5176)</name>
    <name type="common">Fusarium vascular wilt</name>
    <dbReference type="NCBI Taxonomy" id="660025"/>
    <lineage>
        <taxon>Eukaryota</taxon>
        <taxon>Fungi</taxon>
        <taxon>Dikarya</taxon>
        <taxon>Ascomycota</taxon>
        <taxon>Pezizomycotina</taxon>
        <taxon>Sordariomycetes</taxon>
        <taxon>Hypocreomycetidae</taxon>
        <taxon>Hypocreales</taxon>
        <taxon>Nectriaceae</taxon>
        <taxon>Fusarium</taxon>
        <taxon>Fusarium oxysporum species complex</taxon>
    </lineage>
</organism>
<dbReference type="OrthoDB" id="5054768at2759"/>
<evidence type="ECO:0000313" key="2">
    <source>
        <dbReference type="EMBL" id="EGU75192.1"/>
    </source>
</evidence>
<sequence>MLGFNRIVQLHTILFCLLTLCLAKDDENYDNSTNYRPRNVTGLGDFYQWVGSYYNATAEVELRPIFGDVWNETIFGPNYTDNLCSKLKNSTQTVKYDAILSILEKGKWNAGSNSVIFWLTLIPKSSAGFNVSSLGADFTYSSQSGGLQFPLYSVHPSPDGYWRPHKGKGPDIFNFTTSQTKSGAYNLSAVLERNLPESYSSSLNLTMPVCNTTELSGDYRVSVQEFRSWEAEDWDDFRWPDISVMFDDKTANLTMDAVFSAIPYVQPNVSNWQGPTTSDPGAHGFMQIRVSGIIDAYHSDTLSLEDKTPIWLRTIELEYTVSVQTQPSVPRPPWQPKSYAIALHSVGHTTTERMNPVSNDQTLPLELVDDLSKNKSLRDICSLRWESRTKLAGDLSRGLKRYVMKDVQLCIVVGQTQVIGKIIGELNLDPRNILETPGGEVRCQSYATAGLLA</sequence>
<accession>F9G6K7</accession>
<dbReference type="STRING" id="660025.F9G6K7"/>
<proteinExistence type="predicted"/>
<dbReference type="EMBL" id="AFQF01003536">
    <property type="protein sequence ID" value="EGU75192.1"/>
    <property type="molecule type" value="Genomic_DNA"/>
</dbReference>
<dbReference type="PaxDb" id="5507-FOXG_07449P0"/>
<evidence type="ECO:0000256" key="1">
    <source>
        <dbReference type="SAM" id="SignalP"/>
    </source>
</evidence>
<reference evidence="2" key="1">
    <citation type="journal article" date="2012" name="Mol. Plant Microbe Interact.">
        <title>A highly conserved effector in Fusarium oxysporum is required for full virulence on Arabidopsis.</title>
        <authorList>
            <person name="Thatcher L.F."/>
            <person name="Gardiner D.M."/>
            <person name="Kazan K."/>
            <person name="Manners J."/>
        </authorList>
    </citation>
    <scope>NUCLEOTIDE SEQUENCE [LARGE SCALE GENOMIC DNA]</scope>
    <source>
        <strain evidence="2">Fo5176</strain>
    </source>
</reference>
<keyword evidence="1" id="KW-0732">Signal</keyword>
<comment type="caution">
    <text evidence="2">The sequence shown here is derived from an EMBL/GenBank/DDBJ whole genome shotgun (WGS) entry which is preliminary data.</text>
</comment>
<feature type="signal peptide" evidence="1">
    <location>
        <begin position="1"/>
        <end position="23"/>
    </location>
</feature>